<dbReference type="InterPro" id="IPR027368">
    <property type="entry name" value="MnmE_dom2"/>
</dbReference>
<dbReference type="InterPro" id="IPR031168">
    <property type="entry name" value="G_TrmE"/>
</dbReference>
<keyword evidence="6" id="KW-0460">Magnesium</keyword>
<dbReference type="PROSITE" id="PS51709">
    <property type="entry name" value="G_TRME"/>
    <property type="match status" value="1"/>
</dbReference>
<feature type="binding site" evidence="6">
    <location>
        <position position="225"/>
    </location>
    <ligand>
        <name>Mg(2+)</name>
        <dbReference type="ChEBI" id="CHEBI:18420"/>
    </ligand>
</feature>
<dbReference type="InterPro" id="IPR025867">
    <property type="entry name" value="MnmE_helical"/>
</dbReference>
<organism evidence="9 10">
    <name type="scientific">Paracoccus rhizosphaerae</name>
    <dbReference type="NCBI Taxonomy" id="1133347"/>
    <lineage>
        <taxon>Bacteria</taxon>
        <taxon>Pseudomonadati</taxon>
        <taxon>Pseudomonadota</taxon>
        <taxon>Alphaproteobacteria</taxon>
        <taxon>Rhodobacterales</taxon>
        <taxon>Paracoccaceae</taxon>
        <taxon>Paracoccus</taxon>
    </lineage>
</organism>
<dbReference type="HAMAP" id="MF_00379">
    <property type="entry name" value="GTPase_MnmE"/>
    <property type="match status" value="1"/>
</dbReference>
<evidence type="ECO:0000256" key="2">
    <source>
        <dbReference type="ARBA" id="ARBA00022694"/>
    </source>
</evidence>
<keyword evidence="5 6" id="KW-0342">GTP-binding</keyword>
<dbReference type="InterPro" id="IPR027417">
    <property type="entry name" value="P-loop_NTPase"/>
</dbReference>
<dbReference type="Gene3D" id="3.30.1360.120">
    <property type="entry name" value="Probable tRNA modification gtpase trme, domain 1"/>
    <property type="match status" value="1"/>
</dbReference>
<sequence length="421" mass="45261">MELIFAEATPPGRGGVSVIRLSGEGARQAAEALVGDLPIARMAYTRNLIDQGDVIDQVLAFRFDAGASFTGEEVAELHLHGAPVVVRRVEAILLRSGARVAEAGEFTKRAFLSGRMNLAEIEGLGDLLAAETESQRRLAIRAAGGELAKRAAHWRALLVEAGALVEVSVDFADEDVPDEVPPRVYEIVAEVQEMLGNEIRGFAAAEQIRKGFEVAIVGPPNAGKSSLLNRLAQRDVAITSERAGTTRDILELRMDLRGLAVTFLDTAGLRDSDDDVESIGIQRARSRAEAADLRIHLSDDGAVEQSLWRTGDISAQGKSDLHPRTAALAISAVTGSGIEELLDAIHGELGQRMVGAGIVSHERQRQELKDAVFALQDVEHVPAEIVAEALRRANFALDRLIGKIGVEDYLDTIFSSFCIGK</sequence>
<dbReference type="PANTHER" id="PTHR42714">
    <property type="entry name" value="TRNA MODIFICATION GTPASE GTPBP3"/>
    <property type="match status" value="1"/>
</dbReference>
<dbReference type="InterPro" id="IPR005225">
    <property type="entry name" value="Small_GTP-bd"/>
</dbReference>
<evidence type="ECO:0000313" key="9">
    <source>
        <dbReference type="EMBL" id="MFC0201319.1"/>
    </source>
</evidence>
<name>A0ABV6CKQ0_9RHOB</name>
<feature type="binding site" evidence="6">
    <location>
        <position position="246"/>
    </location>
    <ligand>
        <name>Mg(2+)</name>
        <dbReference type="ChEBI" id="CHEBI:18420"/>
    </ligand>
</feature>
<evidence type="ECO:0000256" key="6">
    <source>
        <dbReference type="HAMAP-Rule" id="MF_00379"/>
    </source>
</evidence>
<keyword evidence="10" id="KW-1185">Reference proteome</keyword>
<dbReference type="CDD" id="cd04164">
    <property type="entry name" value="trmE"/>
    <property type="match status" value="1"/>
</dbReference>
<evidence type="ECO:0000313" key="10">
    <source>
        <dbReference type="Proteomes" id="UP001589795"/>
    </source>
</evidence>
<keyword evidence="4 6" id="KW-0630">Potassium</keyword>
<evidence type="ECO:0000256" key="3">
    <source>
        <dbReference type="ARBA" id="ARBA00022741"/>
    </source>
</evidence>
<feature type="domain" description="TrmE-type G" evidence="8">
    <location>
        <begin position="211"/>
        <end position="350"/>
    </location>
</feature>
<dbReference type="EC" id="3.6.-.-" evidence="6"/>
<keyword evidence="6 9" id="KW-0378">Hydrolase</keyword>
<evidence type="ECO:0000256" key="7">
    <source>
        <dbReference type="RuleBase" id="RU003313"/>
    </source>
</evidence>
<keyword evidence="2 6" id="KW-0819">tRNA processing</keyword>
<dbReference type="InterPro" id="IPR027266">
    <property type="entry name" value="TrmE/GcvT-like"/>
</dbReference>
<keyword evidence="6" id="KW-0479">Metal-binding</keyword>
<feature type="binding site" evidence="6">
    <location>
        <begin position="240"/>
        <end position="246"/>
    </location>
    <ligand>
        <name>GTP</name>
        <dbReference type="ChEBI" id="CHEBI:37565"/>
    </ligand>
</feature>
<feature type="binding site" evidence="6">
    <location>
        <position position="421"/>
    </location>
    <ligand>
        <name>(6S)-5-formyl-5,6,7,8-tetrahydrofolate</name>
        <dbReference type="ChEBI" id="CHEBI:57457"/>
    </ligand>
</feature>
<feature type="binding site" evidence="6">
    <location>
        <begin position="221"/>
        <end position="226"/>
    </location>
    <ligand>
        <name>GTP</name>
        <dbReference type="ChEBI" id="CHEBI:37565"/>
    </ligand>
</feature>
<dbReference type="Gene3D" id="3.40.50.300">
    <property type="entry name" value="P-loop containing nucleotide triphosphate hydrolases"/>
    <property type="match status" value="1"/>
</dbReference>
<keyword evidence="3 6" id="KW-0547">Nucleotide-binding</keyword>
<feature type="binding site" evidence="6">
    <location>
        <position position="20"/>
    </location>
    <ligand>
        <name>(6S)-5-formyl-5,6,7,8-tetrahydrofolate</name>
        <dbReference type="ChEBI" id="CHEBI:57457"/>
    </ligand>
</feature>
<comment type="subunit">
    <text evidence="6">Homodimer. Heterotetramer of two MnmE and two MnmG subunits.</text>
</comment>
<dbReference type="InterPro" id="IPR006073">
    <property type="entry name" value="GTP-bd"/>
</dbReference>
<comment type="caution">
    <text evidence="6">Lacks conserved residue(s) required for the propagation of feature annotation.</text>
</comment>
<dbReference type="Proteomes" id="UP001589795">
    <property type="component" value="Unassembled WGS sequence"/>
</dbReference>
<dbReference type="NCBIfam" id="TIGR00450">
    <property type="entry name" value="mnmE_trmE_thdF"/>
    <property type="match status" value="1"/>
</dbReference>
<accession>A0ABV6CKQ0</accession>
<reference evidence="9 10" key="1">
    <citation type="submission" date="2024-09" db="EMBL/GenBank/DDBJ databases">
        <authorList>
            <person name="Sun Q."/>
            <person name="Mori K."/>
        </authorList>
    </citation>
    <scope>NUCLEOTIDE SEQUENCE [LARGE SCALE GENOMIC DNA]</scope>
    <source>
        <strain evidence="9 10">CCM 7904</strain>
    </source>
</reference>
<keyword evidence="6" id="KW-0963">Cytoplasm</keyword>
<protein>
    <recommendedName>
        <fullName evidence="6">tRNA modification GTPase MnmE</fullName>
        <ecNumber evidence="6">3.6.-.-</ecNumber>
    </recommendedName>
</protein>
<dbReference type="GO" id="GO:0016787">
    <property type="term" value="F:hydrolase activity"/>
    <property type="evidence" value="ECO:0007669"/>
    <property type="project" value="UniProtKB-KW"/>
</dbReference>
<dbReference type="SUPFAM" id="SSF52540">
    <property type="entry name" value="P-loop containing nucleoside triphosphate hydrolases"/>
    <property type="match status" value="1"/>
</dbReference>
<comment type="function">
    <text evidence="6">Exhibits a very high intrinsic GTPase hydrolysis rate. Involved in the addition of a carboxymethylaminomethyl (cmnm) group at the wobble position (U34) of certain tRNAs, forming tRNA-cmnm(5)s(2)U34.</text>
</comment>
<dbReference type="InterPro" id="IPR018948">
    <property type="entry name" value="GTP-bd_TrmE_N"/>
</dbReference>
<comment type="caution">
    <text evidence="9">The sequence shown here is derived from an EMBL/GenBank/DDBJ whole genome shotgun (WGS) entry which is preliminary data.</text>
</comment>
<dbReference type="CDD" id="cd14858">
    <property type="entry name" value="TrmE_N"/>
    <property type="match status" value="1"/>
</dbReference>
<evidence type="ECO:0000256" key="5">
    <source>
        <dbReference type="ARBA" id="ARBA00023134"/>
    </source>
</evidence>
<evidence type="ECO:0000256" key="4">
    <source>
        <dbReference type="ARBA" id="ARBA00022958"/>
    </source>
</evidence>
<dbReference type="EMBL" id="JBHLWQ010000127">
    <property type="protein sequence ID" value="MFC0201319.1"/>
    <property type="molecule type" value="Genomic_DNA"/>
</dbReference>
<dbReference type="InterPro" id="IPR004520">
    <property type="entry name" value="GTPase_MnmE"/>
</dbReference>
<dbReference type="NCBIfam" id="NF003661">
    <property type="entry name" value="PRK05291.1-3"/>
    <property type="match status" value="1"/>
</dbReference>
<evidence type="ECO:0000259" key="8">
    <source>
        <dbReference type="PROSITE" id="PS51709"/>
    </source>
</evidence>
<dbReference type="NCBIfam" id="TIGR00231">
    <property type="entry name" value="small_GTP"/>
    <property type="match status" value="1"/>
</dbReference>
<gene>
    <name evidence="6 9" type="primary">mnmE</name>
    <name evidence="6" type="synonym">trmE</name>
    <name evidence="9" type="ORF">ACFFIZ_13645</name>
</gene>
<dbReference type="PANTHER" id="PTHR42714:SF2">
    <property type="entry name" value="TRNA MODIFICATION GTPASE GTPBP3, MITOCHONDRIAL"/>
    <property type="match status" value="1"/>
</dbReference>
<dbReference type="Pfam" id="PF10396">
    <property type="entry name" value="TrmE_N"/>
    <property type="match status" value="1"/>
</dbReference>
<evidence type="ECO:0000256" key="1">
    <source>
        <dbReference type="ARBA" id="ARBA00011043"/>
    </source>
</evidence>
<proteinExistence type="inferred from homology"/>
<dbReference type="Pfam" id="PF01926">
    <property type="entry name" value="MMR_HSR1"/>
    <property type="match status" value="1"/>
</dbReference>
<dbReference type="RefSeq" id="WP_265505591.1">
    <property type="nucleotide sequence ID" value="NZ_JAOTBE010000003.1"/>
</dbReference>
<feature type="binding site" evidence="6">
    <location>
        <position position="115"/>
    </location>
    <ligand>
        <name>(6S)-5-formyl-5,6,7,8-tetrahydrofolate</name>
        <dbReference type="ChEBI" id="CHEBI:57457"/>
    </ligand>
</feature>
<comment type="cofactor">
    <cofactor evidence="6">
        <name>K(+)</name>
        <dbReference type="ChEBI" id="CHEBI:29103"/>
    </cofactor>
    <text evidence="6">Binds 1 potassium ion per subunit.</text>
</comment>
<dbReference type="SUPFAM" id="SSF116878">
    <property type="entry name" value="TrmE connector domain"/>
    <property type="match status" value="1"/>
</dbReference>
<feature type="binding site" evidence="6">
    <location>
        <position position="76"/>
    </location>
    <ligand>
        <name>(6S)-5-formyl-5,6,7,8-tetrahydrofolate</name>
        <dbReference type="ChEBI" id="CHEBI:57457"/>
    </ligand>
</feature>
<dbReference type="Gene3D" id="1.20.120.430">
    <property type="entry name" value="tRNA modification GTPase MnmE domain 2"/>
    <property type="match status" value="1"/>
</dbReference>
<dbReference type="Pfam" id="PF12631">
    <property type="entry name" value="MnmE_helical"/>
    <property type="match status" value="1"/>
</dbReference>
<comment type="subcellular location">
    <subcellularLocation>
        <location evidence="6">Cytoplasm</location>
    </subcellularLocation>
</comment>
<feature type="binding site" evidence="6">
    <location>
        <begin position="265"/>
        <end position="268"/>
    </location>
    <ligand>
        <name>GTP</name>
        <dbReference type="ChEBI" id="CHEBI:37565"/>
    </ligand>
</feature>
<comment type="similarity">
    <text evidence="1 6 7">Belongs to the TRAFAC class TrmE-Era-EngA-EngB-Septin-like GTPase superfamily. TrmE GTPase family.</text>
</comment>